<evidence type="ECO:0000256" key="5">
    <source>
        <dbReference type="ARBA" id="ARBA00023002"/>
    </source>
</evidence>
<evidence type="ECO:0000313" key="11">
    <source>
        <dbReference type="Proteomes" id="UP000823674"/>
    </source>
</evidence>
<keyword evidence="3 9" id="KW-0479">Metal-binding</keyword>
<evidence type="ECO:0000256" key="6">
    <source>
        <dbReference type="ARBA" id="ARBA00023004"/>
    </source>
</evidence>
<feature type="binding site" evidence="9">
    <location>
        <position position="81"/>
    </location>
    <ligand>
        <name>Fe cation</name>
        <dbReference type="ChEBI" id="CHEBI:24875"/>
        <label>1</label>
    </ligand>
</feature>
<keyword evidence="6 9" id="KW-0408">Iron</keyword>
<dbReference type="SUPFAM" id="SSF48371">
    <property type="entry name" value="ARM repeat"/>
    <property type="match status" value="1"/>
</dbReference>
<dbReference type="Pfam" id="PF13646">
    <property type="entry name" value="HEAT_2"/>
    <property type="match status" value="2"/>
</dbReference>
<comment type="pathway">
    <text evidence="2 9">Protein modification; eIF5A hypusination.</text>
</comment>
<keyword evidence="5 9" id="KW-0560">Oxidoreductase</keyword>
<dbReference type="InterPro" id="IPR011989">
    <property type="entry name" value="ARM-like"/>
</dbReference>
<dbReference type="InterPro" id="IPR004155">
    <property type="entry name" value="PBS_lyase_HEAT"/>
</dbReference>
<sequence length="338" mass="36717">MAAKGSASPTKEGGGVSNMEKFLCERLLDQSQPISERFRALFSLRNLKGPAPRNALILVRDCVLIFPSRAAARDSSNLLAHEAAFALGQMQDAEAVPALESVLNDMSLHPIVRHELSIADDPCARAAEALGAIGLAGNAEILKRSLVSDPAQEVRETCELALKRIEELSSTDDAETKRSPFMSVDPAAPAAAFSSVHQLRQILMDETKGMYERYAALFALRNHGGEDAVSAIVDSLSANSALLRHEVAYVLGQLQNKAALETLSKILRDVNEHPMVRHEAAEALGSIADEQSIALLQEFSRDTEPLVSQSCEVALSMLEFENSGKSFEFFFTQDPLVR</sequence>
<protein>
    <recommendedName>
        <fullName evidence="9">Deoxyhypusine hydroxylase</fullName>
        <shortName evidence="9">DOHH</shortName>
        <ecNumber evidence="9">1.14.99.29</ecNumber>
    </recommendedName>
    <alternativeName>
        <fullName evidence="9">Deoxyhypusine dioxygenase</fullName>
    </alternativeName>
    <alternativeName>
        <fullName evidence="9">Deoxyhypusine monooxygenase</fullName>
    </alternativeName>
</protein>
<accession>A0ABQ7KZK0</accession>
<keyword evidence="7 9" id="KW-0503">Monooxygenase</keyword>
<reference evidence="10 11" key="1">
    <citation type="submission" date="2021-03" db="EMBL/GenBank/DDBJ databases">
        <authorList>
            <person name="King G.J."/>
            <person name="Bancroft I."/>
            <person name="Baten A."/>
            <person name="Bloomfield J."/>
            <person name="Borpatragohain P."/>
            <person name="He Z."/>
            <person name="Irish N."/>
            <person name="Irwin J."/>
            <person name="Liu K."/>
            <person name="Mauleon R.P."/>
            <person name="Moore J."/>
            <person name="Morris R."/>
            <person name="Ostergaard L."/>
            <person name="Wang B."/>
            <person name="Wells R."/>
        </authorList>
    </citation>
    <scope>NUCLEOTIDE SEQUENCE [LARGE SCALE GENOMIC DNA]</scope>
    <source>
        <strain evidence="10">R-o-18</strain>
        <tissue evidence="10">Leaf</tissue>
    </source>
</reference>
<comment type="catalytic activity">
    <reaction evidence="1 9">
        <text>[eIF5A protein]-deoxyhypusine + AH2 + O2 = [eIF5A protein]-hypusine + A + H2O</text>
        <dbReference type="Rhea" id="RHEA:14101"/>
        <dbReference type="Rhea" id="RHEA-COMP:10144"/>
        <dbReference type="Rhea" id="RHEA-COMP:12592"/>
        <dbReference type="ChEBI" id="CHEBI:13193"/>
        <dbReference type="ChEBI" id="CHEBI:15377"/>
        <dbReference type="ChEBI" id="CHEBI:15379"/>
        <dbReference type="ChEBI" id="CHEBI:17499"/>
        <dbReference type="ChEBI" id="CHEBI:82657"/>
        <dbReference type="ChEBI" id="CHEBI:91175"/>
        <dbReference type="EC" id="1.14.99.29"/>
    </reaction>
</comment>
<feature type="binding site" evidence="9">
    <location>
        <position position="115"/>
    </location>
    <ligand>
        <name>Fe cation</name>
        <dbReference type="ChEBI" id="CHEBI:24875"/>
        <label>1</label>
    </ligand>
</feature>
<dbReference type="Pfam" id="PF03130">
    <property type="entry name" value="HEAT_PBS"/>
    <property type="match status" value="1"/>
</dbReference>
<keyword evidence="8 9" id="KW-0386">Hypusine biosynthesis</keyword>
<name>A0ABQ7KZK0_BRACM</name>
<feature type="binding site" evidence="9">
    <location>
        <position position="245"/>
    </location>
    <ligand>
        <name>Fe cation</name>
        <dbReference type="ChEBI" id="CHEBI:24875"/>
        <label>2</label>
    </ligand>
</feature>
<evidence type="ECO:0000256" key="3">
    <source>
        <dbReference type="ARBA" id="ARBA00022723"/>
    </source>
</evidence>
<evidence type="ECO:0000313" key="10">
    <source>
        <dbReference type="EMBL" id="KAG5379742.1"/>
    </source>
</evidence>
<dbReference type="EC" id="1.14.99.29" evidence="9"/>
<dbReference type="Gene3D" id="1.25.10.10">
    <property type="entry name" value="Leucine-rich Repeat Variant"/>
    <property type="match status" value="2"/>
</dbReference>
<proteinExistence type="inferred from homology"/>
<feature type="binding site" evidence="9">
    <location>
        <position position="114"/>
    </location>
    <ligand>
        <name>Fe cation</name>
        <dbReference type="ChEBI" id="CHEBI:24875"/>
        <label>1</label>
    </ligand>
</feature>
<dbReference type="InterPro" id="IPR016024">
    <property type="entry name" value="ARM-type_fold"/>
</dbReference>
<feature type="binding site" evidence="9">
    <location>
        <position position="246"/>
    </location>
    <ligand>
        <name>Fe cation</name>
        <dbReference type="ChEBI" id="CHEBI:24875"/>
        <label>2</label>
    </ligand>
</feature>
<evidence type="ECO:0000256" key="7">
    <source>
        <dbReference type="ARBA" id="ARBA00023033"/>
    </source>
</evidence>
<dbReference type="SMART" id="SM00567">
    <property type="entry name" value="EZ_HEAT"/>
    <property type="match status" value="5"/>
</dbReference>
<comment type="similarity">
    <text evidence="9">Belongs to the deoxyhypusine hydroxylase family.</text>
</comment>
<dbReference type="HAMAP" id="MF_03101">
    <property type="entry name" value="Deoxyhypusine_hydroxylase"/>
    <property type="match status" value="1"/>
</dbReference>
<evidence type="ECO:0000256" key="4">
    <source>
        <dbReference type="ARBA" id="ARBA00022737"/>
    </source>
</evidence>
<feature type="binding site" evidence="9">
    <location>
        <position position="82"/>
    </location>
    <ligand>
        <name>Fe cation</name>
        <dbReference type="ChEBI" id="CHEBI:24875"/>
        <label>1</label>
    </ligand>
</feature>
<dbReference type="PANTHER" id="PTHR12697:SF5">
    <property type="entry name" value="DEOXYHYPUSINE HYDROXYLASE"/>
    <property type="match status" value="1"/>
</dbReference>
<evidence type="ECO:0000256" key="2">
    <source>
        <dbReference type="ARBA" id="ARBA00005041"/>
    </source>
</evidence>
<evidence type="ECO:0000256" key="1">
    <source>
        <dbReference type="ARBA" id="ARBA00000068"/>
    </source>
</evidence>
<gene>
    <name evidence="10" type="primary">A07g506740.1_BraROA</name>
    <name evidence="10" type="ORF">IGI04_027584</name>
</gene>
<evidence type="ECO:0000256" key="9">
    <source>
        <dbReference type="HAMAP-Rule" id="MF_03101"/>
    </source>
</evidence>
<comment type="function">
    <text evidence="9">Catalyzes the hydroxylation of the N(6)-(4-aminobutyl)-L-lysine intermediate to form hypusine, an essential post-translational modification only found in mature eIF-5A factor.</text>
</comment>
<comment type="caution">
    <text evidence="10">The sequence shown here is derived from an EMBL/GenBank/DDBJ whole genome shotgun (WGS) entry which is preliminary data.</text>
</comment>
<feature type="binding site" evidence="9">
    <location>
        <position position="278"/>
    </location>
    <ligand>
        <name>Fe cation</name>
        <dbReference type="ChEBI" id="CHEBI:24875"/>
        <label>2</label>
    </ligand>
</feature>
<dbReference type="Proteomes" id="UP000823674">
    <property type="component" value="Chromosome A07"/>
</dbReference>
<evidence type="ECO:0000256" key="8">
    <source>
        <dbReference type="ARBA" id="ARBA00023256"/>
    </source>
</evidence>
<dbReference type="InterPro" id="IPR027517">
    <property type="entry name" value="Deoxyhypusine_hydroxylase"/>
</dbReference>
<dbReference type="PANTHER" id="PTHR12697">
    <property type="entry name" value="PBS LYASE HEAT-LIKE PROTEIN"/>
    <property type="match status" value="1"/>
</dbReference>
<keyword evidence="11" id="KW-1185">Reference proteome</keyword>
<feature type="binding site" evidence="9">
    <location>
        <position position="279"/>
    </location>
    <ligand>
        <name>Fe cation</name>
        <dbReference type="ChEBI" id="CHEBI:24875"/>
        <label>2</label>
    </ligand>
</feature>
<dbReference type="EMBL" id="JADBGQ010000009">
    <property type="protein sequence ID" value="KAG5379742.1"/>
    <property type="molecule type" value="Genomic_DNA"/>
</dbReference>
<keyword evidence="4" id="KW-0677">Repeat</keyword>
<organism evidence="10 11">
    <name type="scientific">Brassica rapa subsp. trilocularis</name>
    <dbReference type="NCBI Taxonomy" id="1813537"/>
    <lineage>
        <taxon>Eukaryota</taxon>
        <taxon>Viridiplantae</taxon>
        <taxon>Streptophyta</taxon>
        <taxon>Embryophyta</taxon>
        <taxon>Tracheophyta</taxon>
        <taxon>Spermatophyta</taxon>
        <taxon>Magnoliopsida</taxon>
        <taxon>eudicotyledons</taxon>
        <taxon>Gunneridae</taxon>
        <taxon>Pentapetalae</taxon>
        <taxon>rosids</taxon>
        <taxon>malvids</taxon>
        <taxon>Brassicales</taxon>
        <taxon>Brassicaceae</taxon>
        <taxon>Brassiceae</taxon>
        <taxon>Brassica</taxon>
    </lineage>
</organism>
<comment type="cofactor">
    <cofactor evidence="9">
        <name>Fe(2+)</name>
        <dbReference type="ChEBI" id="CHEBI:29033"/>
    </cofactor>
    <text evidence="9">Binds 2 Fe(2+) ions per subunit.</text>
</comment>